<dbReference type="SMART" id="SM00388">
    <property type="entry name" value="HisKA"/>
    <property type="match status" value="1"/>
</dbReference>
<dbReference type="CDD" id="cd17546">
    <property type="entry name" value="REC_hyHK_CKI1_RcsC-like"/>
    <property type="match status" value="1"/>
</dbReference>
<dbReference type="CDD" id="cd00082">
    <property type="entry name" value="HisKA"/>
    <property type="match status" value="1"/>
</dbReference>
<evidence type="ECO:0000256" key="4">
    <source>
        <dbReference type="ARBA" id="ARBA00022475"/>
    </source>
</evidence>
<evidence type="ECO:0000256" key="12">
    <source>
        <dbReference type="PROSITE-ProRule" id="PRU00169"/>
    </source>
</evidence>
<dbReference type="SMART" id="SM00448">
    <property type="entry name" value="REC"/>
    <property type="match status" value="1"/>
</dbReference>
<evidence type="ECO:0000256" key="7">
    <source>
        <dbReference type="ARBA" id="ARBA00022741"/>
    </source>
</evidence>
<comment type="caution">
    <text evidence="16">The sequence shown here is derived from an EMBL/GenBank/DDBJ whole genome shotgun (WGS) entry which is preliminary data.</text>
</comment>
<dbReference type="InterPro" id="IPR011006">
    <property type="entry name" value="CheY-like_superfamily"/>
</dbReference>
<dbReference type="Pfam" id="PF00072">
    <property type="entry name" value="Response_reg"/>
    <property type="match status" value="1"/>
</dbReference>
<evidence type="ECO:0000256" key="6">
    <source>
        <dbReference type="ARBA" id="ARBA00022692"/>
    </source>
</evidence>
<dbReference type="InterPro" id="IPR003661">
    <property type="entry name" value="HisK_dim/P_dom"/>
</dbReference>
<evidence type="ECO:0000256" key="1">
    <source>
        <dbReference type="ARBA" id="ARBA00000085"/>
    </source>
</evidence>
<evidence type="ECO:0000256" key="10">
    <source>
        <dbReference type="ARBA" id="ARBA00023012"/>
    </source>
</evidence>
<protein>
    <recommendedName>
        <fullName evidence="3">histidine kinase</fullName>
        <ecNumber evidence="3">2.7.13.3</ecNumber>
    </recommendedName>
</protein>
<feature type="domain" description="Response regulatory" evidence="15">
    <location>
        <begin position="571"/>
        <end position="687"/>
    </location>
</feature>
<dbReference type="Pfam" id="PF00512">
    <property type="entry name" value="HisKA"/>
    <property type="match status" value="1"/>
</dbReference>
<sequence>MASIKNKFTFKIVLSYLVLGAVAVLVSYFLYSEYKKATNLSPQITEDKKFIETGTLINQVFETDGFSRLALLTQTEKDYKKYQDKTDSLFKKIEEIKELITSQNQLQQLDSVTILLERKRENIDQLRFLKLTTNKDTSLDDILEQMSTLENSMGKFTLGNTTNNPESLNEEERKVWSKWVDYFNTTKFTDTSTVKVTTVDSMLAASRYIVAEAKKENSRTRKSLQQKENELIKNDLILSQKLRSIIATFDAEVVKNNTLLTENRDASVQKTRDILKIAGAISLILALVFSYFILTDFFKIERLKKSLELSKKYAENLLKSREQLIATVSHDLKTPLQTITGYTELLDNTSNSLKQKQYISQIHSGTSYITKLVDDLLDFSKLDAGKLVIEKAPFSLSNLIRQVSEAIAEINHHKNVELILEIDQEIESLVFKSDPLRIQQIVNNLIGNAFKFTKKGSVTVKVTSKKLLDNIFEVVIIVKDTGVGIAPDKQDVIFREFTQANDDDSSNFGGYGLGLTISKKLTSLLNGSLTVTSELEKGSSFKLSLPLEVTSSPVKIKESNNTSQVVSKKLTVVILDDDPTIIALLKDVFTQLGISTHAFTSYKELSNYKNLVFDFILTDIQMPTVDGFMFLEKLKLGSIETFNQQPVIAMTGSKEHDKAYYKKKGFSAMLPKPFSKQQLISVIIKLFPDIEFAQDTSIQSKKKSGELYNLSLLKLFIEEKSKLDEILHVFIEQTRKDNKTLAVLVKNKDYGAINKIAHRMLTMFRQIQAEEAIVSLEYLEKIDEAAEANLENYYINLQQKIDALESQIKTDLGI</sequence>
<dbReference type="Pfam" id="PF02518">
    <property type="entry name" value="HATPase_c"/>
    <property type="match status" value="1"/>
</dbReference>
<keyword evidence="10" id="KW-0902">Two-component regulatory system</keyword>
<dbReference type="Proteomes" id="UP001254488">
    <property type="component" value="Unassembled WGS sequence"/>
</dbReference>
<evidence type="ECO:0000313" key="17">
    <source>
        <dbReference type="Proteomes" id="UP001254488"/>
    </source>
</evidence>
<feature type="transmembrane region" description="Helical" evidence="13">
    <location>
        <begin position="274"/>
        <end position="294"/>
    </location>
</feature>
<keyword evidence="8 16" id="KW-0067">ATP-binding</keyword>
<evidence type="ECO:0000259" key="14">
    <source>
        <dbReference type="PROSITE" id="PS50109"/>
    </source>
</evidence>
<dbReference type="RefSeq" id="WP_311333375.1">
    <property type="nucleotide sequence ID" value="NZ_JAVRHZ010000006.1"/>
</dbReference>
<keyword evidence="7" id="KW-0547">Nucleotide-binding</keyword>
<feature type="transmembrane region" description="Helical" evidence="13">
    <location>
        <begin position="12"/>
        <end position="31"/>
    </location>
</feature>
<evidence type="ECO:0000256" key="11">
    <source>
        <dbReference type="ARBA" id="ARBA00023136"/>
    </source>
</evidence>
<evidence type="ECO:0000256" key="9">
    <source>
        <dbReference type="ARBA" id="ARBA00022989"/>
    </source>
</evidence>
<dbReference type="PROSITE" id="PS50110">
    <property type="entry name" value="RESPONSE_REGULATORY"/>
    <property type="match status" value="1"/>
</dbReference>
<dbReference type="PANTHER" id="PTHR45339:SF1">
    <property type="entry name" value="HYBRID SIGNAL TRANSDUCTION HISTIDINE KINASE J"/>
    <property type="match status" value="1"/>
</dbReference>
<dbReference type="Gene3D" id="3.40.50.2300">
    <property type="match status" value="1"/>
</dbReference>
<proteinExistence type="predicted"/>
<keyword evidence="17" id="KW-1185">Reference proteome</keyword>
<gene>
    <name evidence="16" type="ORF">RM538_10435</name>
</gene>
<feature type="modified residue" description="4-aspartylphosphate" evidence="12">
    <location>
        <position position="619"/>
    </location>
</feature>
<dbReference type="PRINTS" id="PR00344">
    <property type="entry name" value="BCTRLSENSOR"/>
</dbReference>
<organism evidence="16 17">
    <name type="scientific">Patiriisocius hiemis</name>
    <dbReference type="NCBI Taxonomy" id="3075604"/>
    <lineage>
        <taxon>Bacteria</taxon>
        <taxon>Pseudomonadati</taxon>
        <taxon>Bacteroidota</taxon>
        <taxon>Flavobacteriia</taxon>
        <taxon>Flavobacteriales</taxon>
        <taxon>Flavobacteriaceae</taxon>
        <taxon>Patiriisocius</taxon>
    </lineage>
</organism>
<dbReference type="CDD" id="cd16922">
    <property type="entry name" value="HATPase_EvgS-ArcB-TorS-like"/>
    <property type="match status" value="1"/>
</dbReference>
<dbReference type="InterPro" id="IPR005467">
    <property type="entry name" value="His_kinase_dom"/>
</dbReference>
<dbReference type="Gene3D" id="1.10.287.130">
    <property type="match status" value="1"/>
</dbReference>
<dbReference type="InterPro" id="IPR036097">
    <property type="entry name" value="HisK_dim/P_sf"/>
</dbReference>
<dbReference type="SUPFAM" id="SSF47384">
    <property type="entry name" value="Homodimeric domain of signal transducing histidine kinase"/>
    <property type="match status" value="1"/>
</dbReference>
<dbReference type="SMART" id="SM00387">
    <property type="entry name" value="HATPase_c"/>
    <property type="match status" value="1"/>
</dbReference>
<evidence type="ECO:0000256" key="5">
    <source>
        <dbReference type="ARBA" id="ARBA00022553"/>
    </source>
</evidence>
<comment type="catalytic activity">
    <reaction evidence="1">
        <text>ATP + protein L-histidine = ADP + protein N-phospho-L-histidine.</text>
        <dbReference type="EC" id="2.7.13.3"/>
    </reaction>
</comment>
<dbReference type="InterPro" id="IPR001789">
    <property type="entry name" value="Sig_transdc_resp-reg_receiver"/>
</dbReference>
<dbReference type="InterPro" id="IPR003594">
    <property type="entry name" value="HATPase_dom"/>
</dbReference>
<evidence type="ECO:0000259" key="15">
    <source>
        <dbReference type="PROSITE" id="PS50110"/>
    </source>
</evidence>
<keyword evidence="6 13" id="KW-0812">Transmembrane</keyword>
<evidence type="ECO:0000256" key="13">
    <source>
        <dbReference type="SAM" id="Phobius"/>
    </source>
</evidence>
<dbReference type="EMBL" id="JAVRHZ010000006">
    <property type="protein sequence ID" value="MDT0556423.1"/>
    <property type="molecule type" value="Genomic_DNA"/>
</dbReference>
<evidence type="ECO:0000256" key="2">
    <source>
        <dbReference type="ARBA" id="ARBA00004651"/>
    </source>
</evidence>
<keyword evidence="5 12" id="KW-0597">Phosphoprotein</keyword>
<evidence type="ECO:0000313" key="16">
    <source>
        <dbReference type="EMBL" id="MDT0556423.1"/>
    </source>
</evidence>
<feature type="domain" description="Histidine kinase" evidence="14">
    <location>
        <begin position="327"/>
        <end position="549"/>
    </location>
</feature>
<evidence type="ECO:0000256" key="8">
    <source>
        <dbReference type="ARBA" id="ARBA00022840"/>
    </source>
</evidence>
<dbReference type="PANTHER" id="PTHR45339">
    <property type="entry name" value="HYBRID SIGNAL TRANSDUCTION HISTIDINE KINASE J"/>
    <property type="match status" value="1"/>
</dbReference>
<name>A0ABU2YH82_9FLAO</name>
<dbReference type="SUPFAM" id="SSF47226">
    <property type="entry name" value="Histidine-containing phosphotransfer domain, HPT domain"/>
    <property type="match status" value="1"/>
</dbReference>
<keyword evidence="11 13" id="KW-0472">Membrane</keyword>
<keyword evidence="4" id="KW-1003">Cell membrane</keyword>
<reference evidence="16 17" key="1">
    <citation type="submission" date="2023-09" db="EMBL/GenBank/DDBJ databases">
        <authorList>
            <person name="Rey-Velasco X."/>
        </authorList>
    </citation>
    <scope>NUCLEOTIDE SEQUENCE [LARGE SCALE GENOMIC DNA]</scope>
    <source>
        <strain evidence="16 17">W242</strain>
    </source>
</reference>
<dbReference type="Gene3D" id="3.30.565.10">
    <property type="entry name" value="Histidine kinase-like ATPase, C-terminal domain"/>
    <property type="match status" value="1"/>
</dbReference>
<dbReference type="InterPro" id="IPR036890">
    <property type="entry name" value="HATPase_C_sf"/>
</dbReference>
<accession>A0ABU2YH82</accession>
<dbReference type="PROSITE" id="PS50109">
    <property type="entry name" value="HIS_KIN"/>
    <property type="match status" value="1"/>
</dbReference>
<dbReference type="EC" id="2.7.13.3" evidence="3"/>
<dbReference type="InterPro" id="IPR036641">
    <property type="entry name" value="HPT_dom_sf"/>
</dbReference>
<dbReference type="InterPro" id="IPR004358">
    <property type="entry name" value="Sig_transdc_His_kin-like_C"/>
</dbReference>
<keyword evidence="9 13" id="KW-1133">Transmembrane helix</keyword>
<dbReference type="GO" id="GO:0005524">
    <property type="term" value="F:ATP binding"/>
    <property type="evidence" value="ECO:0007669"/>
    <property type="project" value="UniProtKB-KW"/>
</dbReference>
<comment type="subcellular location">
    <subcellularLocation>
        <location evidence="2">Cell membrane</location>
        <topology evidence="2">Multi-pass membrane protein</topology>
    </subcellularLocation>
</comment>
<dbReference type="SUPFAM" id="SSF55874">
    <property type="entry name" value="ATPase domain of HSP90 chaperone/DNA topoisomerase II/histidine kinase"/>
    <property type="match status" value="1"/>
</dbReference>
<dbReference type="SUPFAM" id="SSF52172">
    <property type="entry name" value="CheY-like"/>
    <property type="match status" value="1"/>
</dbReference>
<evidence type="ECO:0000256" key="3">
    <source>
        <dbReference type="ARBA" id="ARBA00012438"/>
    </source>
</evidence>